<evidence type="ECO:0000313" key="1">
    <source>
        <dbReference type="EMBL" id="CAJ0926845.1"/>
    </source>
</evidence>
<dbReference type="SUPFAM" id="SSF52540">
    <property type="entry name" value="P-loop containing nucleoside triphosphate hydrolases"/>
    <property type="match status" value="1"/>
</dbReference>
<sequence length="69" mass="7816">MFLVFVHHFTANQEVLNRVEVEYETLPGWKSDTSNARTFNDLPANAKKYVHFVEESLGIPIGLTYVGSS</sequence>
<gene>
    <name evidence="1" type="ORF">RIMI_LOCUS2883896</name>
</gene>
<proteinExistence type="predicted"/>
<dbReference type="Gene3D" id="3.90.170.10">
    <property type="entry name" value="Adenylosuccinate Synthetase, subunit A, domain 3"/>
    <property type="match status" value="1"/>
</dbReference>
<keyword evidence="2" id="KW-1185">Reference proteome</keyword>
<evidence type="ECO:0008006" key="3">
    <source>
        <dbReference type="Google" id="ProtNLM"/>
    </source>
</evidence>
<dbReference type="InterPro" id="IPR001114">
    <property type="entry name" value="Adenylosuccinate_synthetase"/>
</dbReference>
<dbReference type="Proteomes" id="UP001176940">
    <property type="component" value="Unassembled WGS sequence"/>
</dbReference>
<dbReference type="EMBL" id="CAUEEQ010004180">
    <property type="protein sequence ID" value="CAJ0926845.1"/>
    <property type="molecule type" value="Genomic_DNA"/>
</dbReference>
<dbReference type="Pfam" id="PF00709">
    <property type="entry name" value="Adenylsucc_synt"/>
    <property type="match status" value="1"/>
</dbReference>
<evidence type="ECO:0000313" key="2">
    <source>
        <dbReference type="Proteomes" id="UP001176940"/>
    </source>
</evidence>
<dbReference type="InterPro" id="IPR042111">
    <property type="entry name" value="Adenylosuccinate_synth_dom3"/>
</dbReference>
<dbReference type="InterPro" id="IPR027417">
    <property type="entry name" value="P-loop_NTPase"/>
</dbReference>
<name>A0ABN9KZW8_9NEOB</name>
<accession>A0ABN9KZW8</accession>
<protein>
    <recommendedName>
        <fullName evidence="3">Adenylosuccinate synthetase</fullName>
    </recommendedName>
</protein>
<comment type="caution">
    <text evidence="1">The sequence shown here is derived from an EMBL/GenBank/DDBJ whole genome shotgun (WGS) entry which is preliminary data.</text>
</comment>
<reference evidence="1" key="1">
    <citation type="submission" date="2023-07" db="EMBL/GenBank/DDBJ databases">
        <authorList>
            <person name="Stuckert A."/>
        </authorList>
    </citation>
    <scope>NUCLEOTIDE SEQUENCE</scope>
</reference>
<dbReference type="PANTHER" id="PTHR11846">
    <property type="entry name" value="ADENYLOSUCCINATE SYNTHETASE"/>
    <property type="match status" value="1"/>
</dbReference>
<organism evidence="1 2">
    <name type="scientific">Ranitomeya imitator</name>
    <name type="common">mimic poison frog</name>
    <dbReference type="NCBI Taxonomy" id="111125"/>
    <lineage>
        <taxon>Eukaryota</taxon>
        <taxon>Metazoa</taxon>
        <taxon>Chordata</taxon>
        <taxon>Craniata</taxon>
        <taxon>Vertebrata</taxon>
        <taxon>Euteleostomi</taxon>
        <taxon>Amphibia</taxon>
        <taxon>Batrachia</taxon>
        <taxon>Anura</taxon>
        <taxon>Neobatrachia</taxon>
        <taxon>Hyloidea</taxon>
        <taxon>Dendrobatidae</taxon>
        <taxon>Dendrobatinae</taxon>
        <taxon>Ranitomeya</taxon>
    </lineage>
</organism>
<dbReference type="PANTHER" id="PTHR11846:SF13">
    <property type="entry name" value="ADENYLOSUCCINATE SYNTHETASE ISOZYME 2"/>
    <property type="match status" value="1"/>
</dbReference>